<evidence type="ECO:0000259" key="1">
    <source>
        <dbReference type="Pfam" id="PF12225"/>
    </source>
</evidence>
<accession>A0A0K2G830</accession>
<dbReference type="AlphaFoldDB" id="A0A0K2G830"/>
<name>A0A0K2G830_NITMO</name>
<dbReference type="STRING" id="42253.NITMOv2_0677"/>
<reference evidence="2 3" key="1">
    <citation type="journal article" date="2015" name="Proc. Natl. Acad. Sci. U.S.A.">
        <title>Expanded metabolic versatility of ubiquitous nitrite-oxidizing bacteria from the genus Nitrospira.</title>
        <authorList>
            <person name="Koch H."/>
            <person name="Lucker S."/>
            <person name="Albertsen M."/>
            <person name="Kitzinger K."/>
            <person name="Herbold C."/>
            <person name="Spieck E."/>
            <person name="Nielsen P.H."/>
            <person name="Wagner M."/>
            <person name="Daims H."/>
        </authorList>
    </citation>
    <scope>NUCLEOTIDE SEQUENCE [LARGE SCALE GENOMIC DNA]</scope>
    <source>
        <strain evidence="2 3">NSP M-1</strain>
    </source>
</reference>
<evidence type="ECO:0000313" key="3">
    <source>
        <dbReference type="Proteomes" id="UP000069205"/>
    </source>
</evidence>
<feature type="domain" description="Methylene-tetrahydrofolate reductase C-terminal-like" evidence="1">
    <location>
        <begin position="46"/>
        <end position="94"/>
    </location>
</feature>
<dbReference type="KEGG" id="nmv:NITMOv2_0677"/>
<gene>
    <name evidence="2" type="ORF">NITMOv2_0677</name>
</gene>
<dbReference type="PATRIC" id="fig|42253.5.peg.670"/>
<sequence>MIAEENHSVYTERMPLRVLIPGEDDAGAHVGGVHKRPPIPDNSLKAECPKFMAHGPCGGVRKGGFCEVYPEMKCPWVTLFIELEKIGQTEWMKQV</sequence>
<organism evidence="2 3">
    <name type="scientific">Nitrospira moscoviensis</name>
    <dbReference type="NCBI Taxonomy" id="42253"/>
    <lineage>
        <taxon>Bacteria</taxon>
        <taxon>Pseudomonadati</taxon>
        <taxon>Nitrospirota</taxon>
        <taxon>Nitrospiria</taxon>
        <taxon>Nitrospirales</taxon>
        <taxon>Nitrospiraceae</taxon>
        <taxon>Nitrospira</taxon>
    </lineage>
</organism>
<dbReference type="EMBL" id="CP011801">
    <property type="protein sequence ID" value="ALA57113.1"/>
    <property type="molecule type" value="Genomic_DNA"/>
</dbReference>
<dbReference type="InterPro" id="IPR022026">
    <property type="entry name" value="DUF5981"/>
</dbReference>
<dbReference type="Proteomes" id="UP000069205">
    <property type="component" value="Chromosome"/>
</dbReference>
<evidence type="ECO:0000313" key="2">
    <source>
        <dbReference type="EMBL" id="ALA57113.1"/>
    </source>
</evidence>
<dbReference type="Pfam" id="PF12225">
    <property type="entry name" value="DUF5981"/>
    <property type="match status" value="1"/>
</dbReference>
<keyword evidence="3" id="KW-1185">Reference proteome</keyword>
<proteinExistence type="predicted"/>
<protein>
    <recommendedName>
        <fullName evidence="1">Methylene-tetrahydrofolate reductase C-terminal-like domain-containing protein</fullName>
    </recommendedName>
</protein>